<keyword evidence="2" id="KW-1185">Reference proteome</keyword>
<dbReference type="KEGG" id="bao:BAMF_0570"/>
<dbReference type="AlphaFoldDB" id="A0A9P1JFF1"/>
<name>A0A9P1JFF1_BACAS</name>
<protein>
    <submittedName>
        <fullName evidence="1">Uncharacterized protein</fullName>
    </submittedName>
</protein>
<evidence type="ECO:0000313" key="2">
    <source>
        <dbReference type="Proteomes" id="UP000006562"/>
    </source>
</evidence>
<sequence length="63" mass="7623">MNALTMAQAYHREKQEWKTLEEALLIVDDPDTKQGIFKEIYKRRKKIMEIREELEQLEKKSAE</sequence>
<reference evidence="1 2" key="1">
    <citation type="journal article" date="2011" name="Int. J. Syst. Evol. Microbiol.">
        <title>Relationship of Bacillus amyloliquefaciens clades associated with strains DSM 7T and FZB42T: a proposal for Bacillus amyloliquefaciens subsp. amyloliquefaciens subsp. nov. and Bacillus amyloliquefaciens subsp. plantarum subsp. nov. based on complete genome sequence comparisons.</title>
        <authorList>
            <person name="Borriss R."/>
            <person name="Chen X.H."/>
            <person name="Rueckert C."/>
            <person name="Blom J."/>
            <person name="Becker A."/>
            <person name="Baumgarth B."/>
            <person name="Fan B."/>
            <person name="Pukall R."/>
            <person name="Schumann P."/>
            <person name="Sproer C."/>
            <person name="Junge H."/>
            <person name="Vater J."/>
            <person name="Puhler A."/>
            <person name="Klenk H.P."/>
        </authorList>
    </citation>
    <scope>NUCLEOTIDE SEQUENCE [LARGE SCALE GENOMIC DNA]</scope>
    <source>
        <strain evidence="2">DSM 7</strain>
    </source>
</reference>
<evidence type="ECO:0000313" key="1">
    <source>
        <dbReference type="EMBL" id="CBI41696.1"/>
    </source>
</evidence>
<reference evidence="2" key="2">
    <citation type="journal article" date="2011" name="J. Biotechnol.">
        <title>Genome sequence of B. amyloliquefaciens type strain DSM7(T) reveals differences to plant-associated B. amyloliquefaciens FZB42.</title>
        <authorList>
            <person name="Ruckert C."/>
            <person name="Blom J."/>
            <person name="Chen X."/>
            <person name="Reva O."/>
            <person name="Borriss R."/>
        </authorList>
    </citation>
    <scope>NUCLEOTIDE SEQUENCE [LARGE SCALE GENOMIC DNA]</scope>
    <source>
        <strain evidence="2">DSM 7</strain>
    </source>
</reference>
<gene>
    <name evidence="1" type="ordered locus">BAMF_0570</name>
</gene>
<proteinExistence type="predicted"/>
<dbReference type="EMBL" id="FN597644">
    <property type="protein sequence ID" value="CBI41696.1"/>
    <property type="molecule type" value="Genomic_DNA"/>
</dbReference>
<dbReference type="RefSeq" id="WP_013351214.1">
    <property type="nucleotide sequence ID" value="NC_014551.1"/>
</dbReference>
<dbReference type="Proteomes" id="UP000006562">
    <property type="component" value="Chromosome"/>
</dbReference>
<organism evidence="1 2">
    <name type="scientific">Bacillus amyloliquefaciens (strain ATCC 23350 / DSM 7 / BCRC 11601 / CCUG 28519 / NBRC 15535 / NRRL B-14393 / F)</name>
    <dbReference type="NCBI Taxonomy" id="692420"/>
    <lineage>
        <taxon>Bacteria</taxon>
        <taxon>Bacillati</taxon>
        <taxon>Bacillota</taxon>
        <taxon>Bacilli</taxon>
        <taxon>Bacillales</taxon>
        <taxon>Bacillaceae</taxon>
        <taxon>Bacillus</taxon>
        <taxon>Bacillus amyloliquefaciens group</taxon>
    </lineage>
</organism>
<accession>A0A9P1JFF1</accession>